<evidence type="ECO:0000313" key="11">
    <source>
        <dbReference type="EMBL" id="MBV7276501.1"/>
    </source>
</evidence>
<evidence type="ECO:0000256" key="6">
    <source>
        <dbReference type="ARBA" id="ARBA00034617"/>
    </source>
</evidence>
<accession>A0A949WTR3</accession>
<keyword evidence="12" id="KW-1185">Reference proteome</keyword>
<dbReference type="GO" id="GO:0000725">
    <property type="term" value="P:recombinational repair"/>
    <property type="evidence" value="ECO:0007669"/>
    <property type="project" value="TreeGrafter"/>
</dbReference>
<evidence type="ECO:0000256" key="4">
    <source>
        <dbReference type="ARBA" id="ARBA00022840"/>
    </source>
</evidence>
<dbReference type="InterPro" id="IPR014016">
    <property type="entry name" value="UvrD-like_ATP-bd"/>
</dbReference>
<reference evidence="11" key="1">
    <citation type="submission" date="2020-12" db="EMBL/GenBank/DDBJ databases">
        <title>Clostridium thailandense sp. nov., a novel acetogenic bacterium isolated from peat land soil in Thailand.</title>
        <authorList>
            <person name="Chaikitkaew S."/>
            <person name="Birkeland N.K."/>
        </authorList>
    </citation>
    <scope>NUCLEOTIDE SEQUENCE</scope>
    <source>
        <strain evidence="11">PL3</strain>
    </source>
</reference>
<evidence type="ECO:0000259" key="10">
    <source>
        <dbReference type="PROSITE" id="PS51198"/>
    </source>
</evidence>
<dbReference type="InterPro" id="IPR000212">
    <property type="entry name" value="DNA_helicase_UvrD/REP"/>
</dbReference>
<dbReference type="GO" id="GO:0005524">
    <property type="term" value="F:ATP binding"/>
    <property type="evidence" value="ECO:0007669"/>
    <property type="project" value="UniProtKB-UniRule"/>
</dbReference>
<organism evidence="11 12">
    <name type="scientific">Clostridium thailandense</name>
    <dbReference type="NCBI Taxonomy" id="2794346"/>
    <lineage>
        <taxon>Bacteria</taxon>
        <taxon>Bacillati</taxon>
        <taxon>Bacillota</taxon>
        <taxon>Clostridia</taxon>
        <taxon>Eubacteriales</taxon>
        <taxon>Clostridiaceae</taxon>
        <taxon>Clostridium</taxon>
    </lineage>
</organism>
<dbReference type="EC" id="5.6.2.4" evidence="7"/>
<dbReference type="Proteomes" id="UP000694308">
    <property type="component" value="Unassembled WGS sequence"/>
</dbReference>
<keyword evidence="1 9" id="KW-0547">Nucleotide-binding</keyword>
<keyword evidence="3 9" id="KW-0347">Helicase</keyword>
<dbReference type="Pfam" id="PF00580">
    <property type="entry name" value="UvrD-helicase"/>
    <property type="match status" value="1"/>
</dbReference>
<evidence type="ECO:0000256" key="7">
    <source>
        <dbReference type="ARBA" id="ARBA00034808"/>
    </source>
</evidence>
<sequence>MQFREDQIPIMEYEGGTMAVPAVPGAGKTFIVANLAAKIIEQKRNKLGKVLVVTYMNSAVSNFKSRITSVLNEKGISNSKDYEVMTIHSLAMKILKDRPDIVGINEEFHILDDLKKVMYLNEGIEEWRRRGGERIFKSFLSDRHVQKYNEKCDQWWRDFFNIADILISELKLNDISPEMLIKQVQNFEDSSIIKNVSYIYDIYTKKLKMQGCIDYNDLLILSYKALTIDTKLREKFQRKYSFIFEDECQDSNLVQCKMLSLLSEDNNNLVRVGDLNQSIMGTFTSSDPKFFAEFCSEADKKYVMNMAGRSSKEIIDVANYLVKYTRNNHAEEKCRTALEEQYIEVMSNIGEFRNPSIEDYGVYSYILSSWDKVKESTIKSIQNFRLKYPDKTIGILVPYNNQVSEISKELREIGIECDELSSTPEKRLKVTNKLGYILSFLGEPDNIFKLREVINNLIDKSGKGKEILLNNLTSYKVEEILEYKIIRDKLYSNKEFIDNDIINFFEKNMDSINHILNYQDLSMEKIILNIGNLLDFNIEDKAMIQAVASYVKYIQKDISDLSFEYISQILLDVKSSIFKHIADIIYEIKGYDPTPDRVAVATCHKSKGLEWDCVFFLCITNYNFPFSLNGKFRSEQYYFKDEFKNLTTLGKVEIQKILGKTVYSSPFIQAKAEVVSEKVRLLYVGITRAKEYLILMSHKDEIKKDYPSKYFEILRGFIEEQREKFKSNIV</sequence>
<dbReference type="AlphaFoldDB" id="A0A949WTR3"/>
<comment type="caution">
    <text evidence="11">The sequence shown here is derived from an EMBL/GenBank/DDBJ whole genome shotgun (WGS) entry which is preliminary data.</text>
</comment>
<keyword evidence="2 9" id="KW-0378">Hydrolase</keyword>
<dbReference type="PROSITE" id="PS51198">
    <property type="entry name" value="UVRD_HELICASE_ATP_BIND"/>
    <property type="match status" value="1"/>
</dbReference>
<proteinExistence type="predicted"/>
<feature type="binding site" evidence="9">
    <location>
        <begin position="22"/>
        <end position="29"/>
    </location>
    <ligand>
        <name>ATP</name>
        <dbReference type="ChEBI" id="CHEBI:30616"/>
    </ligand>
</feature>
<evidence type="ECO:0000256" key="3">
    <source>
        <dbReference type="ARBA" id="ARBA00022806"/>
    </source>
</evidence>
<evidence type="ECO:0000256" key="2">
    <source>
        <dbReference type="ARBA" id="ARBA00022801"/>
    </source>
</evidence>
<dbReference type="GO" id="GO:0003677">
    <property type="term" value="F:DNA binding"/>
    <property type="evidence" value="ECO:0007669"/>
    <property type="project" value="InterPro"/>
</dbReference>
<gene>
    <name evidence="11" type="ORF">I6U48_26870</name>
</gene>
<evidence type="ECO:0000313" key="12">
    <source>
        <dbReference type="Proteomes" id="UP000694308"/>
    </source>
</evidence>
<keyword evidence="4 9" id="KW-0067">ATP-binding</keyword>
<dbReference type="PANTHER" id="PTHR11070">
    <property type="entry name" value="UVRD / RECB / PCRA DNA HELICASE FAMILY MEMBER"/>
    <property type="match status" value="1"/>
</dbReference>
<dbReference type="EMBL" id="JAEEGC010000181">
    <property type="protein sequence ID" value="MBV7276501.1"/>
    <property type="molecule type" value="Genomic_DNA"/>
</dbReference>
<feature type="domain" description="UvrD-like helicase ATP-binding" evidence="10">
    <location>
        <begin position="1"/>
        <end position="311"/>
    </location>
</feature>
<evidence type="ECO:0000256" key="9">
    <source>
        <dbReference type="PROSITE-ProRule" id="PRU00560"/>
    </source>
</evidence>
<keyword evidence="5" id="KW-0413">Isomerase</keyword>
<dbReference type="GO" id="GO:0016787">
    <property type="term" value="F:hydrolase activity"/>
    <property type="evidence" value="ECO:0007669"/>
    <property type="project" value="UniProtKB-UniRule"/>
</dbReference>
<comment type="catalytic activity">
    <reaction evidence="8">
        <text>ATP + H2O = ADP + phosphate + H(+)</text>
        <dbReference type="Rhea" id="RHEA:13065"/>
        <dbReference type="ChEBI" id="CHEBI:15377"/>
        <dbReference type="ChEBI" id="CHEBI:15378"/>
        <dbReference type="ChEBI" id="CHEBI:30616"/>
        <dbReference type="ChEBI" id="CHEBI:43474"/>
        <dbReference type="ChEBI" id="CHEBI:456216"/>
        <dbReference type="EC" id="5.6.2.4"/>
    </reaction>
</comment>
<dbReference type="GO" id="GO:0043138">
    <property type="term" value="F:3'-5' DNA helicase activity"/>
    <property type="evidence" value="ECO:0007669"/>
    <property type="project" value="UniProtKB-EC"/>
</dbReference>
<dbReference type="PANTHER" id="PTHR11070:SF2">
    <property type="entry name" value="ATP-DEPENDENT DNA HELICASE SRS2"/>
    <property type="match status" value="1"/>
</dbReference>
<dbReference type="InterPro" id="IPR014017">
    <property type="entry name" value="DNA_helicase_UvrD-like_C"/>
</dbReference>
<comment type="catalytic activity">
    <reaction evidence="6">
        <text>Couples ATP hydrolysis with the unwinding of duplex DNA by translocating in the 3'-5' direction.</text>
        <dbReference type="EC" id="5.6.2.4"/>
    </reaction>
</comment>
<dbReference type="RefSeq" id="WP_218323583.1">
    <property type="nucleotide sequence ID" value="NZ_JAEEGC010000181.1"/>
</dbReference>
<dbReference type="Pfam" id="PF13361">
    <property type="entry name" value="UvrD_C"/>
    <property type="match status" value="1"/>
</dbReference>
<evidence type="ECO:0000256" key="5">
    <source>
        <dbReference type="ARBA" id="ARBA00023235"/>
    </source>
</evidence>
<evidence type="ECO:0000256" key="8">
    <source>
        <dbReference type="ARBA" id="ARBA00048988"/>
    </source>
</evidence>
<protein>
    <recommendedName>
        <fullName evidence="7">DNA 3'-5' helicase</fullName>
        <ecNumber evidence="7">5.6.2.4</ecNumber>
    </recommendedName>
</protein>
<evidence type="ECO:0000256" key="1">
    <source>
        <dbReference type="ARBA" id="ARBA00022741"/>
    </source>
</evidence>
<name>A0A949WTR3_9CLOT</name>